<protein>
    <submittedName>
        <fullName evidence="2">Uncharacterized protein</fullName>
    </submittedName>
</protein>
<accession>A0A914SA10</accession>
<organism evidence="1 2">
    <name type="scientific">Parascaris equorum</name>
    <name type="common">Equine roundworm</name>
    <dbReference type="NCBI Taxonomy" id="6256"/>
    <lineage>
        <taxon>Eukaryota</taxon>
        <taxon>Metazoa</taxon>
        <taxon>Ecdysozoa</taxon>
        <taxon>Nematoda</taxon>
        <taxon>Chromadorea</taxon>
        <taxon>Rhabditida</taxon>
        <taxon>Spirurina</taxon>
        <taxon>Ascaridomorpha</taxon>
        <taxon>Ascaridoidea</taxon>
        <taxon>Ascarididae</taxon>
        <taxon>Parascaris</taxon>
    </lineage>
</organism>
<proteinExistence type="predicted"/>
<dbReference type="AlphaFoldDB" id="A0A914SA10"/>
<dbReference type="SUPFAM" id="SSF57501">
    <property type="entry name" value="Cystine-knot cytokines"/>
    <property type="match status" value="1"/>
</dbReference>
<dbReference type="WBParaSite" id="PEQ_0001098601-mRNA-1">
    <property type="protein sequence ID" value="PEQ_0001098601-mRNA-1"/>
    <property type="gene ID" value="PEQ_0001098601"/>
</dbReference>
<dbReference type="PANTHER" id="PTHR33995:SF4">
    <property type="entry name" value="PROTEIN CBG09882"/>
    <property type="match status" value="1"/>
</dbReference>
<reference evidence="2" key="1">
    <citation type="submission" date="2022-11" db="UniProtKB">
        <authorList>
            <consortium name="WormBaseParasite"/>
        </authorList>
    </citation>
    <scope>IDENTIFICATION</scope>
</reference>
<evidence type="ECO:0000313" key="1">
    <source>
        <dbReference type="Proteomes" id="UP000887564"/>
    </source>
</evidence>
<dbReference type="PANTHER" id="PTHR33995">
    <property type="entry name" value="PROTEIN CBG18546"/>
    <property type="match status" value="1"/>
</dbReference>
<keyword evidence="1" id="KW-1185">Reference proteome</keyword>
<dbReference type="Proteomes" id="UP000887564">
    <property type="component" value="Unplaced"/>
</dbReference>
<name>A0A914SA10_PAREQ</name>
<sequence length="165" mass="19062">MENLVRYNSKRCTRYHLPSYNYKGGDVDSDHSHSESWEERNLEKHHFRGARYAERNFTGTRFNISCIRKGNVISEEGLISLCSSCWAWRTLPSNYIPQILNELICDTRDDACLSAVLLTSGTYCECRATVILFFKFFFKAFLLSSYVFPVNKSEALVTSYHLLGT</sequence>
<dbReference type="InterPro" id="IPR029034">
    <property type="entry name" value="Cystine-knot_cytokine"/>
</dbReference>
<evidence type="ECO:0000313" key="2">
    <source>
        <dbReference type="WBParaSite" id="PEQ_0001098601-mRNA-1"/>
    </source>
</evidence>